<dbReference type="GeneID" id="74953012"/>
<dbReference type="InterPro" id="IPR020904">
    <property type="entry name" value="Sc_DH/Rdtase_CS"/>
</dbReference>
<dbReference type="PRINTS" id="PR00080">
    <property type="entry name" value="SDRFAMILY"/>
</dbReference>
<dbReference type="AlphaFoldDB" id="A0A2X2H4V8"/>
<evidence type="ECO:0000256" key="2">
    <source>
        <dbReference type="ARBA" id="ARBA00023002"/>
    </source>
</evidence>
<evidence type="ECO:0000313" key="3">
    <source>
        <dbReference type="EMBL" id="MEX3174927.1"/>
    </source>
</evidence>
<dbReference type="Proteomes" id="UP001558101">
    <property type="component" value="Unassembled WGS sequence"/>
</dbReference>
<dbReference type="PRINTS" id="PR00081">
    <property type="entry name" value="GDHRDH"/>
</dbReference>
<dbReference type="FunFam" id="3.40.50.720:FF:000084">
    <property type="entry name" value="Short-chain dehydrogenase reductase"/>
    <property type="match status" value="1"/>
</dbReference>
<keyword evidence="6" id="KW-1185">Reference proteome</keyword>
<dbReference type="EMBL" id="UGYN01000002">
    <property type="protein sequence ID" value="SUI62789.1"/>
    <property type="molecule type" value="Genomic_DNA"/>
</dbReference>
<gene>
    <name evidence="4" type="primary">kduD</name>
    <name evidence="3" type="ORF">AB4M04_22935</name>
    <name evidence="4" type="ORF">NCTC11544_02519</name>
</gene>
<accession>A0A2X2H4V8</accession>
<dbReference type="PROSITE" id="PS00061">
    <property type="entry name" value="ADH_SHORT"/>
    <property type="match status" value="1"/>
</dbReference>
<dbReference type="Pfam" id="PF13561">
    <property type="entry name" value="adh_short_C2"/>
    <property type="match status" value="1"/>
</dbReference>
<dbReference type="Gene3D" id="3.40.50.720">
    <property type="entry name" value="NAD(P)-binding Rossmann-like Domain"/>
    <property type="match status" value="1"/>
</dbReference>
<dbReference type="InterPro" id="IPR036291">
    <property type="entry name" value="NAD(P)-bd_dom_sf"/>
</dbReference>
<dbReference type="GO" id="GO:0047001">
    <property type="term" value="F:2-dehydro-3-deoxy-D-gluconate 5-dehydrogenase activity"/>
    <property type="evidence" value="ECO:0007669"/>
    <property type="project" value="UniProtKB-EC"/>
</dbReference>
<dbReference type="PANTHER" id="PTHR42760">
    <property type="entry name" value="SHORT-CHAIN DEHYDROGENASES/REDUCTASES FAMILY MEMBER"/>
    <property type="match status" value="1"/>
</dbReference>
<dbReference type="EC" id="1.1.1.127" evidence="4"/>
<evidence type="ECO:0000256" key="1">
    <source>
        <dbReference type="ARBA" id="ARBA00006484"/>
    </source>
</evidence>
<proteinExistence type="inferred from homology"/>
<sequence>MKQDVLTQYFSLQGRTGIVTGASSGIGRGIAHLLADAGARVFNFSLEATQTTGIDYALNPGVVDIQVDITDREQLQAAVDRVAADGAIDFLINNAGITKRVRAEQVDEAWWRKIHQINVDAVFFLSQLCFPHLTRSAYIGRIVNISSMAAHLGFSEVVPYCSTKAAVTGMTRGLAVEWAQENIRVNSVAPGWIQTNMTQVVADPQRLERIINRMPLHRYGHPREELGAMVWFLVSEASRYITGQDFAVDGGALSYGF</sequence>
<keyword evidence="2 4" id="KW-0560">Oxidoreductase</keyword>
<protein>
    <submittedName>
        <fullName evidence="4">2-dehydro-3-deoxy-D-gluconate 5-dehydrogenase</fullName>
        <ecNumber evidence="4">1.1.1.127</ecNumber>
    </submittedName>
    <submittedName>
        <fullName evidence="3">SDR family oxidoreductase</fullName>
    </submittedName>
</protein>
<comment type="similarity">
    <text evidence="1">Belongs to the short-chain dehydrogenases/reductases (SDR) family.</text>
</comment>
<dbReference type="RefSeq" id="WP_017894362.1">
    <property type="nucleotide sequence ID" value="NZ_CAMIRW010000010.1"/>
</dbReference>
<dbReference type="EMBL" id="JBFQXQ010000005">
    <property type="protein sequence ID" value="MEX3174927.1"/>
    <property type="molecule type" value="Genomic_DNA"/>
</dbReference>
<dbReference type="SUPFAM" id="SSF51735">
    <property type="entry name" value="NAD(P)-binding Rossmann-fold domains"/>
    <property type="match status" value="1"/>
</dbReference>
<dbReference type="InterPro" id="IPR002347">
    <property type="entry name" value="SDR_fam"/>
</dbReference>
<dbReference type="Proteomes" id="UP000255529">
    <property type="component" value="Unassembled WGS sequence"/>
</dbReference>
<name>A0A2X2H4V8_9GAMM</name>
<reference evidence="3 6" key="2">
    <citation type="submission" date="2024-07" db="EMBL/GenBank/DDBJ databases">
        <title>Genomes of novel Serratia strains from suburban soil.</title>
        <authorList>
            <person name="Markert E.X."/>
            <person name="Severe K."/>
            <person name="Severe L."/>
            <person name="Twing K.I."/>
            <person name="Ward L.M."/>
        </authorList>
    </citation>
    <scope>NUCLEOTIDE SEQUENCE [LARGE SCALE GENOMIC DNA]</scope>
    <source>
        <strain evidence="3 6">3C-UT</strain>
    </source>
</reference>
<organism evidence="4 5">
    <name type="scientific">Serratia quinivorans</name>
    <dbReference type="NCBI Taxonomy" id="137545"/>
    <lineage>
        <taxon>Bacteria</taxon>
        <taxon>Pseudomonadati</taxon>
        <taxon>Pseudomonadota</taxon>
        <taxon>Gammaproteobacteria</taxon>
        <taxon>Enterobacterales</taxon>
        <taxon>Yersiniaceae</taxon>
        <taxon>Serratia</taxon>
    </lineage>
</organism>
<evidence type="ECO:0000313" key="4">
    <source>
        <dbReference type="EMBL" id="SUI62789.1"/>
    </source>
</evidence>
<evidence type="ECO:0000313" key="5">
    <source>
        <dbReference type="Proteomes" id="UP000255529"/>
    </source>
</evidence>
<dbReference type="PANTHER" id="PTHR42760:SF115">
    <property type="entry name" value="3-OXOACYL-[ACYL-CARRIER-PROTEIN] REDUCTASE FABG"/>
    <property type="match status" value="1"/>
</dbReference>
<reference evidence="4 5" key="1">
    <citation type="submission" date="2018-06" db="EMBL/GenBank/DDBJ databases">
        <authorList>
            <consortium name="Pathogen Informatics"/>
            <person name="Doyle S."/>
        </authorList>
    </citation>
    <scope>NUCLEOTIDE SEQUENCE [LARGE SCALE GENOMIC DNA]</scope>
    <source>
        <strain evidence="4 5">NCTC11544</strain>
    </source>
</reference>
<evidence type="ECO:0000313" key="6">
    <source>
        <dbReference type="Proteomes" id="UP001558101"/>
    </source>
</evidence>